<keyword evidence="1" id="KW-1133">Transmembrane helix</keyword>
<dbReference type="Proteomes" id="UP001064971">
    <property type="component" value="Chromosome"/>
</dbReference>
<name>A0ABN6RHX7_9DEIO</name>
<keyword evidence="1" id="KW-0812">Transmembrane</keyword>
<evidence type="ECO:0000313" key="2">
    <source>
        <dbReference type="EMBL" id="BDP42249.1"/>
    </source>
</evidence>
<protein>
    <submittedName>
        <fullName evidence="2">Uncharacterized protein</fullName>
    </submittedName>
</protein>
<dbReference type="EMBL" id="AP026560">
    <property type="protein sequence ID" value="BDP42249.1"/>
    <property type="molecule type" value="Genomic_DNA"/>
</dbReference>
<feature type="transmembrane region" description="Helical" evidence="1">
    <location>
        <begin position="21"/>
        <end position="41"/>
    </location>
</feature>
<accession>A0ABN6RHX7</accession>
<reference evidence="2" key="1">
    <citation type="submission" date="2022-07" db="EMBL/GenBank/DDBJ databases">
        <title>Complete Genome Sequence of the Radioresistant Bacterium Deinococcus aetherius ST0316, Isolated from the Air Dust collected in Lower Stratosphere above Japan.</title>
        <authorList>
            <person name="Satoh K."/>
            <person name="Hagiwara K."/>
            <person name="Katsumata K."/>
            <person name="Kubo A."/>
            <person name="Yokobori S."/>
            <person name="Yamagishi A."/>
            <person name="Oono Y."/>
            <person name="Narumi I."/>
        </authorList>
    </citation>
    <scope>NUCLEOTIDE SEQUENCE</scope>
    <source>
        <strain evidence="2">ST0316</strain>
    </source>
</reference>
<evidence type="ECO:0000256" key="1">
    <source>
        <dbReference type="SAM" id="Phobius"/>
    </source>
</evidence>
<keyword evidence="3" id="KW-1185">Reference proteome</keyword>
<evidence type="ECO:0000313" key="3">
    <source>
        <dbReference type="Proteomes" id="UP001064971"/>
    </source>
</evidence>
<gene>
    <name evidence="2" type="ORF">DAETH_22180</name>
</gene>
<sequence>MTKARIEQEFDFQRREWRVERIGWGVIWLLLALALAGLFGGGPLSRTSVSSGDLTLDFPRFERETRPTELEVSLPLSPDGQGQVWIANDTLERLQVQEITPPPMRIQNGPKRTEYLFRGEGDELRVTFDVEFQRAGVLRGHLGQVGGLGLNFSALVYP</sequence>
<dbReference type="RefSeq" id="WP_264774953.1">
    <property type="nucleotide sequence ID" value="NZ_AP026560.1"/>
</dbReference>
<proteinExistence type="predicted"/>
<organism evidence="2 3">
    <name type="scientific">Deinococcus aetherius</name>
    <dbReference type="NCBI Taxonomy" id="200252"/>
    <lineage>
        <taxon>Bacteria</taxon>
        <taxon>Thermotogati</taxon>
        <taxon>Deinococcota</taxon>
        <taxon>Deinococci</taxon>
        <taxon>Deinococcales</taxon>
        <taxon>Deinococcaceae</taxon>
        <taxon>Deinococcus</taxon>
    </lineage>
</organism>
<keyword evidence="1" id="KW-0472">Membrane</keyword>